<dbReference type="RefSeq" id="WP_185677211.1">
    <property type="nucleotide sequence ID" value="NZ_JACHVB010000064.1"/>
</dbReference>
<dbReference type="SUPFAM" id="SSF103481">
    <property type="entry name" value="Multidrug resistance efflux transporter EmrE"/>
    <property type="match status" value="2"/>
</dbReference>
<organism evidence="3 4">
    <name type="scientific">Ruficoccus amylovorans</name>
    <dbReference type="NCBI Taxonomy" id="1804625"/>
    <lineage>
        <taxon>Bacteria</taxon>
        <taxon>Pseudomonadati</taxon>
        <taxon>Verrucomicrobiota</taxon>
        <taxon>Opitutia</taxon>
        <taxon>Puniceicoccales</taxon>
        <taxon>Cerasicoccaceae</taxon>
        <taxon>Ruficoccus</taxon>
    </lineage>
</organism>
<feature type="transmembrane region" description="Helical" evidence="1">
    <location>
        <begin position="82"/>
        <end position="103"/>
    </location>
</feature>
<evidence type="ECO:0000313" key="3">
    <source>
        <dbReference type="EMBL" id="MBC2596294.1"/>
    </source>
</evidence>
<protein>
    <submittedName>
        <fullName evidence="3">DMT family transporter</fullName>
    </submittedName>
</protein>
<feature type="transmembrane region" description="Helical" evidence="1">
    <location>
        <begin position="159"/>
        <end position="180"/>
    </location>
</feature>
<feature type="transmembrane region" description="Helical" evidence="1">
    <location>
        <begin position="216"/>
        <end position="235"/>
    </location>
</feature>
<feature type="transmembrane region" description="Helical" evidence="1">
    <location>
        <begin position="44"/>
        <end position="66"/>
    </location>
</feature>
<dbReference type="AlphaFoldDB" id="A0A842HKU4"/>
<proteinExistence type="predicted"/>
<name>A0A842HKU4_9BACT</name>
<feature type="transmembrane region" description="Helical" evidence="1">
    <location>
        <begin position="242"/>
        <end position="268"/>
    </location>
</feature>
<feature type="transmembrane region" description="Helical" evidence="1">
    <location>
        <begin position="134"/>
        <end position="153"/>
    </location>
</feature>
<dbReference type="InterPro" id="IPR000620">
    <property type="entry name" value="EamA_dom"/>
</dbReference>
<dbReference type="EMBL" id="JACHVB010000064">
    <property type="protein sequence ID" value="MBC2596294.1"/>
    <property type="molecule type" value="Genomic_DNA"/>
</dbReference>
<dbReference type="PANTHER" id="PTHR22911">
    <property type="entry name" value="ACYL-MALONYL CONDENSING ENZYME-RELATED"/>
    <property type="match status" value="1"/>
</dbReference>
<reference evidence="3 4" key="1">
    <citation type="submission" date="2020-07" db="EMBL/GenBank/DDBJ databases">
        <authorList>
            <person name="Feng X."/>
        </authorList>
    </citation>
    <scope>NUCLEOTIDE SEQUENCE [LARGE SCALE GENOMIC DNA]</scope>
    <source>
        <strain evidence="3 4">JCM31066</strain>
    </source>
</reference>
<comment type="caution">
    <text evidence="3">The sequence shown here is derived from an EMBL/GenBank/DDBJ whole genome shotgun (WGS) entry which is preliminary data.</text>
</comment>
<keyword evidence="1" id="KW-0812">Transmembrane</keyword>
<keyword evidence="1" id="KW-1133">Transmembrane helix</keyword>
<dbReference type="Pfam" id="PF00892">
    <property type="entry name" value="EamA"/>
    <property type="match status" value="2"/>
</dbReference>
<feature type="transmembrane region" description="Helical" evidence="1">
    <location>
        <begin position="18"/>
        <end position="38"/>
    </location>
</feature>
<accession>A0A842HKU4</accession>
<dbReference type="InterPro" id="IPR037185">
    <property type="entry name" value="EmrE-like"/>
</dbReference>
<feature type="transmembrane region" description="Helical" evidence="1">
    <location>
        <begin position="109"/>
        <end position="127"/>
    </location>
</feature>
<sequence>MRQPDSQTSPLDGRHRGLLLMVMSIVFFAASNLVFKAAGDMPGVSGWTLTLARAVMGLLIVAVFFWPRGRFEPEHLVKNPWLILRGVLGGANLVLLYVTMIKLGAGRAVVLNCTYPIFASILAAVFLKEKLHAVQLGWMGLAFFGLTFITGMWDNGGHIGIYYALGILSGVIAAGVIVVIRHLSRREHTATIFSAQCFYALLVVCGPVSTHPTAPAWDAVAVLVMGGALVSLGQLSMTRAYLYLPVAQGASMQLSLPVVTALGAVVFLGERFTWLEALGAAMIIAGCLQVVRFKYRPKAL</sequence>
<feature type="transmembrane region" description="Helical" evidence="1">
    <location>
        <begin position="274"/>
        <end position="291"/>
    </location>
</feature>
<keyword evidence="1" id="KW-0472">Membrane</keyword>
<feature type="transmembrane region" description="Helical" evidence="1">
    <location>
        <begin position="192"/>
        <end position="210"/>
    </location>
</feature>
<keyword evidence="4" id="KW-1185">Reference proteome</keyword>
<evidence type="ECO:0000259" key="2">
    <source>
        <dbReference type="Pfam" id="PF00892"/>
    </source>
</evidence>
<gene>
    <name evidence="3" type="ORF">H5P28_18665</name>
</gene>
<dbReference type="GO" id="GO:0016020">
    <property type="term" value="C:membrane"/>
    <property type="evidence" value="ECO:0007669"/>
    <property type="project" value="InterPro"/>
</dbReference>
<evidence type="ECO:0000256" key="1">
    <source>
        <dbReference type="SAM" id="Phobius"/>
    </source>
</evidence>
<evidence type="ECO:0000313" key="4">
    <source>
        <dbReference type="Proteomes" id="UP000546464"/>
    </source>
</evidence>
<dbReference type="Gene3D" id="1.10.3730.20">
    <property type="match status" value="1"/>
</dbReference>
<feature type="domain" description="EamA" evidence="2">
    <location>
        <begin position="162"/>
        <end position="290"/>
    </location>
</feature>
<dbReference type="Proteomes" id="UP000546464">
    <property type="component" value="Unassembled WGS sequence"/>
</dbReference>
<feature type="domain" description="EamA" evidence="2">
    <location>
        <begin position="16"/>
        <end position="150"/>
    </location>
</feature>